<proteinExistence type="inferred from homology"/>
<dbReference type="PANTHER" id="PTHR20854">
    <property type="entry name" value="INOSITOL MONOPHOSPHATASE"/>
    <property type="match status" value="1"/>
</dbReference>
<dbReference type="Gene3D" id="3.40.190.80">
    <property type="match status" value="1"/>
</dbReference>
<dbReference type="RefSeq" id="WP_266350887.1">
    <property type="nucleotide sequence ID" value="NZ_JAPKNG010000007.1"/>
</dbReference>
<dbReference type="CDD" id="cd01638">
    <property type="entry name" value="CysQ"/>
    <property type="match status" value="1"/>
</dbReference>
<dbReference type="PROSITE" id="PS00630">
    <property type="entry name" value="IMP_2"/>
    <property type="match status" value="1"/>
</dbReference>
<evidence type="ECO:0000256" key="1">
    <source>
        <dbReference type="ARBA" id="ARBA00009759"/>
    </source>
</evidence>
<dbReference type="InterPro" id="IPR000760">
    <property type="entry name" value="Inositol_monophosphatase-like"/>
</dbReference>
<reference evidence="4 5" key="1">
    <citation type="submission" date="2023-07" db="EMBL/GenBank/DDBJ databases">
        <title>Genomic Encyclopedia of Type Strains, Phase IV (KMG-IV): sequencing the most valuable type-strain genomes for metagenomic binning, comparative biology and taxonomic classification.</title>
        <authorList>
            <person name="Goeker M."/>
        </authorList>
    </citation>
    <scope>NUCLEOTIDE SEQUENCE [LARGE SCALE GENOMIC DNA]</scope>
    <source>
        <strain evidence="4 5">B6-8</strain>
    </source>
</reference>
<accession>A0ABU0HCF9</accession>
<dbReference type="EMBL" id="JAUSVO010000007">
    <property type="protein sequence ID" value="MDQ0440000.1"/>
    <property type="molecule type" value="Genomic_DNA"/>
</dbReference>
<dbReference type="InterPro" id="IPR020550">
    <property type="entry name" value="Inositol_monophosphatase_CS"/>
</dbReference>
<sequence>MPDGDLPSTVGAPVDRTADLELLVAAAREAGRIALGFFRNDPRQWTKGEDSPVTEADIASDRYLHATLTGARPDYGWLSEETADTADRLGRRRVFVVDPIDGTRGFIEGSHDWCVSVAIVEDGFPVAGALAVPAREEYYQAVLGGGAWLNGARIHVGAHLSVEGARVAGPIRHLRAFASAGLTVAERLYTPSLAYRLAMVAADRLDLATARPHAHDWDLAAVDLLVHEAGGILRDLDGARLRYNRLDPRHPVLIAATPRLADAVAPLIAAAEAKAMSASGSAP</sequence>
<evidence type="ECO:0000313" key="4">
    <source>
        <dbReference type="EMBL" id="MDQ0440000.1"/>
    </source>
</evidence>
<protein>
    <submittedName>
        <fullName evidence="4">Myo-inositol-1(Or 4)-monophosphatase</fullName>
        <ecNumber evidence="4">3.1.3.25</ecNumber>
    </submittedName>
</protein>
<dbReference type="EC" id="3.1.3.25" evidence="4"/>
<dbReference type="Pfam" id="PF00459">
    <property type="entry name" value="Inositol_P"/>
    <property type="match status" value="1"/>
</dbReference>
<keyword evidence="5" id="KW-1185">Reference proteome</keyword>
<evidence type="ECO:0000256" key="3">
    <source>
        <dbReference type="ARBA" id="ARBA00022842"/>
    </source>
</evidence>
<dbReference type="SUPFAM" id="SSF56655">
    <property type="entry name" value="Carbohydrate phosphatase"/>
    <property type="match status" value="1"/>
</dbReference>
<dbReference type="Proteomes" id="UP001241603">
    <property type="component" value="Unassembled WGS sequence"/>
</dbReference>
<keyword evidence="4" id="KW-0378">Hydrolase</keyword>
<keyword evidence="3" id="KW-0460">Magnesium</keyword>
<organism evidence="4 5">
    <name type="scientific">Kaistia dalseonensis</name>
    <dbReference type="NCBI Taxonomy" id="410840"/>
    <lineage>
        <taxon>Bacteria</taxon>
        <taxon>Pseudomonadati</taxon>
        <taxon>Pseudomonadota</taxon>
        <taxon>Alphaproteobacteria</taxon>
        <taxon>Hyphomicrobiales</taxon>
        <taxon>Kaistiaceae</taxon>
        <taxon>Kaistia</taxon>
    </lineage>
</organism>
<dbReference type="PANTHER" id="PTHR20854:SF4">
    <property type="entry name" value="INOSITOL-1-MONOPHOSPHATASE-RELATED"/>
    <property type="match status" value="1"/>
</dbReference>
<evidence type="ECO:0000313" key="5">
    <source>
        <dbReference type="Proteomes" id="UP001241603"/>
    </source>
</evidence>
<dbReference type="GO" id="GO:0052834">
    <property type="term" value="F:inositol monophosphate phosphatase activity"/>
    <property type="evidence" value="ECO:0007669"/>
    <property type="project" value="UniProtKB-EC"/>
</dbReference>
<evidence type="ECO:0000256" key="2">
    <source>
        <dbReference type="ARBA" id="ARBA00022723"/>
    </source>
</evidence>
<comment type="caution">
    <text evidence="4">The sequence shown here is derived from an EMBL/GenBank/DDBJ whole genome shotgun (WGS) entry which is preliminary data.</text>
</comment>
<keyword evidence="2" id="KW-0479">Metal-binding</keyword>
<name>A0ABU0HCF9_9HYPH</name>
<gene>
    <name evidence="4" type="ORF">QO014_004413</name>
</gene>
<dbReference type="PRINTS" id="PR00377">
    <property type="entry name" value="IMPHPHTASES"/>
</dbReference>
<comment type="similarity">
    <text evidence="1">Belongs to the inositol monophosphatase superfamily.</text>
</comment>
<dbReference type="Gene3D" id="3.30.540.10">
    <property type="entry name" value="Fructose-1,6-Bisphosphatase, subunit A, domain 1"/>
    <property type="match status" value="1"/>
</dbReference>